<dbReference type="InterPro" id="IPR036249">
    <property type="entry name" value="Thioredoxin-like_sf"/>
</dbReference>
<dbReference type="RefSeq" id="XP_002185895.1">
    <property type="nucleotide sequence ID" value="XM_002185859.1"/>
</dbReference>
<dbReference type="EMBL" id="CP001141">
    <property type="protein sequence ID" value="ACI65365.1"/>
    <property type="molecule type" value="Genomic_DNA"/>
</dbReference>
<keyword evidence="4" id="KW-1133">Transmembrane helix</keyword>
<dbReference type="KEGG" id="pti:PHATR_46798"/>
<evidence type="ECO:0000313" key="5">
    <source>
        <dbReference type="EMBL" id="ACI65365.1"/>
    </source>
</evidence>
<keyword evidence="6" id="KW-1185">Reference proteome</keyword>
<dbReference type="SUPFAM" id="SSF52833">
    <property type="entry name" value="Thioredoxin-like"/>
    <property type="match status" value="1"/>
</dbReference>
<keyword evidence="2" id="KW-0575">Peroxidase</keyword>
<dbReference type="eggNOG" id="KOG1651">
    <property type="taxonomic scope" value="Eukaryota"/>
</dbReference>
<dbReference type="AlphaFoldDB" id="B5Y3T6"/>
<evidence type="ECO:0000256" key="2">
    <source>
        <dbReference type="ARBA" id="ARBA00022559"/>
    </source>
</evidence>
<feature type="transmembrane region" description="Helical" evidence="4">
    <location>
        <begin position="147"/>
        <end position="165"/>
    </location>
</feature>
<dbReference type="GO" id="GO:0034599">
    <property type="term" value="P:cellular response to oxidative stress"/>
    <property type="evidence" value="ECO:0007669"/>
    <property type="project" value="TreeGrafter"/>
</dbReference>
<dbReference type="OrthoDB" id="446890at2759"/>
<dbReference type="InParanoid" id="B5Y3T6"/>
<keyword evidence="3" id="KW-0560">Oxidoreductase</keyword>
<dbReference type="STRING" id="556484.B5Y3T6"/>
<keyword evidence="4" id="KW-0812">Transmembrane</keyword>
<organism evidence="5 6">
    <name type="scientific">Phaeodactylum tricornutum (strain CCAP 1055/1)</name>
    <dbReference type="NCBI Taxonomy" id="556484"/>
    <lineage>
        <taxon>Eukaryota</taxon>
        <taxon>Sar</taxon>
        <taxon>Stramenopiles</taxon>
        <taxon>Ochrophyta</taxon>
        <taxon>Bacillariophyta</taxon>
        <taxon>Bacillariophyceae</taxon>
        <taxon>Bacillariophycidae</taxon>
        <taxon>Naviculales</taxon>
        <taxon>Phaeodactylaceae</taxon>
        <taxon>Phaeodactylum</taxon>
    </lineage>
</organism>
<dbReference type="InterPro" id="IPR000889">
    <property type="entry name" value="Glutathione_peroxidase"/>
</dbReference>
<name>B5Y3T6_PHATC</name>
<evidence type="ECO:0008006" key="7">
    <source>
        <dbReference type="Google" id="ProtNLM"/>
    </source>
</evidence>
<dbReference type="PROSITE" id="PS51355">
    <property type="entry name" value="GLUTATHIONE_PEROXID_3"/>
    <property type="match status" value="1"/>
</dbReference>
<accession>B5Y3T6</accession>
<sequence length="347" mass="39413">MTKAKPFVEPSHEGICGEHECEPYNPGAGGWPTIRYFNAETGKSGKPYTQKTKKAMCQELGEMDYMIAYPNPTLDEVGCEPRRNCSQNRVELDRENTFANRSQVNHAPSKDKIIDMLLWIPKAPKSCDDDEKAAKLQRQARARAQKTINFLGLLCVLFFLAITQLDDRAARTPDSGLRSRTSDAARIELLENVERDEFLGKKSPSLPDDSIYNLEYPDSLGETISLKRFAGQITLVLAVLHEDLQAKGFSVLAFPSNDFHQELETNEEIHRFWQQEFPEATFPVFAESSLRDNPIYQCLRNQLPGKEVRQNFFKYLVGRDGLAIDLFTKMQDPETLRSSIEELLAAL</sequence>
<dbReference type="GO" id="GO:0004601">
    <property type="term" value="F:peroxidase activity"/>
    <property type="evidence" value="ECO:0007669"/>
    <property type="project" value="UniProtKB-KW"/>
</dbReference>
<dbReference type="Pfam" id="PF00255">
    <property type="entry name" value="GSHPx"/>
    <property type="match status" value="1"/>
</dbReference>
<dbReference type="Gene3D" id="3.40.30.10">
    <property type="entry name" value="Glutaredoxin"/>
    <property type="match status" value="1"/>
</dbReference>
<evidence type="ECO:0000256" key="3">
    <source>
        <dbReference type="ARBA" id="ARBA00023002"/>
    </source>
</evidence>
<reference evidence="5 6" key="1">
    <citation type="journal article" date="2008" name="Nature">
        <title>The Phaeodactylum genome reveals the evolutionary history of diatom genomes.</title>
        <authorList>
            <person name="Bowler C."/>
            <person name="Allen A.E."/>
            <person name="Badger J.H."/>
            <person name="Grimwood J."/>
            <person name="Jabbari K."/>
            <person name="Kuo A."/>
            <person name="Maheswari U."/>
            <person name="Martens C."/>
            <person name="Maumus F."/>
            <person name="Otillar R.P."/>
            <person name="Rayko E."/>
            <person name="Salamov A."/>
            <person name="Vandepoele K."/>
            <person name="Beszteri B."/>
            <person name="Gruber A."/>
            <person name="Heijde M."/>
            <person name="Katinka M."/>
            <person name="Mock T."/>
            <person name="Valentin K."/>
            <person name="Verret F."/>
            <person name="Berges J.A."/>
            <person name="Brownlee C."/>
            <person name="Cadoret J.P."/>
            <person name="Chiovitti A."/>
            <person name="Choi C.J."/>
            <person name="Coesel S."/>
            <person name="De Martino A."/>
            <person name="Detter J.C."/>
            <person name="Durkin C."/>
            <person name="Falciatore A."/>
            <person name="Fournet J."/>
            <person name="Haruta M."/>
            <person name="Huysman M.J."/>
            <person name="Jenkins B.D."/>
            <person name="Jiroutova K."/>
            <person name="Jorgensen R.E."/>
            <person name="Joubert Y."/>
            <person name="Kaplan A."/>
            <person name="Kroger N."/>
            <person name="Kroth P.G."/>
            <person name="La Roche J."/>
            <person name="Lindquist E."/>
            <person name="Lommer M."/>
            <person name="Martin-Jezequel V."/>
            <person name="Lopez P.J."/>
            <person name="Lucas S."/>
            <person name="Mangogna M."/>
            <person name="McGinnis K."/>
            <person name="Medlin L.K."/>
            <person name="Montsant A."/>
            <person name="Oudot-Le Secq M.P."/>
            <person name="Napoli C."/>
            <person name="Obornik M."/>
            <person name="Parker M.S."/>
            <person name="Petit J.L."/>
            <person name="Porcel B.M."/>
            <person name="Poulsen N."/>
            <person name="Robison M."/>
            <person name="Rychlewski L."/>
            <person name="Rynearson T.A."/>
            <person name="Schmutz J."/>
            <person name="Shapiro H."/>
            <person name="Siaut M."/>
            <person name="Stanley M."/>
            <person name="Sussman M.R."/>
            <person name="Taylor A.R."/>
            <person name="Vardi A."/>
            <person name="von Dassow P."/>
            <person name="Vyverman W."/>
            <person name="Willis A."/>
            <person name="Wyrwicz L.S."/>
            <person name="Rokhsar D.S."/>
            <person name="Weissenbach J."/>
            <person name="Armbrust E.V."/>
            <person name="Green B.R."/>
            <person name="Van de Peer Y."/>
            <person name="Grigoriev I.V."/>
        </authorList>
    </citation>
    <scope>NUCLEOTIDE SEQUENCE [LARGE SCALE GENOMIC DNA]</scope>
    <source>
        <strain evidence="5 6">CCAP 1055/1</strain>
    </source>
</reference>
<dbReference type="GeneID" id="7204546"/>
<protein>
    <recommendedName>
        <fullName evidence="7">Glutathione peroxidase</fullName>
    </recommendedName>
</protein>
<proteinExistence type="inferred from homology"/>
<reference evidence="6" key="2">
    <citation type="submission" date="2008-08" db="EMBL/GenBank/DDBJ databases">
        <authorList>
            <consortium name="Diatom Consortium"/>
            <person name="Grigoriev I."/>
            <person name="Grimwood J."/>
            <person name="Kuo A."/>
            <person name="Otillar R.P."/>
            <person name="Salamov A."/>
            <person name="Detter J.C."/>
            <person name="Lindquist E."/>
            <person name="Shapiro H."/>
            <person name="Lucas S."/>
            <person name="Glavina del Rio T."/>
            <person name="Pitluck S."/>
            <person name="Rokhsar D."/>
            <person name="Bowler C."/>
        </authorList>
    </citation>
    <scope>GENOME REANNOTATION</scope>
    <source>
        <strain evidence="6">CCAP 1055/1</strain>
    </source>
</reference>
<dbReference type="HOGENOM" id="CLU_1974849_0_0_1"/>
<comment type="similarity">
    <text evidence="1">Belongs to the glutathione peroxidase family.</text>
</comment>
<gene>
    <name evidence="5" type="ORF">PHATR_46798</name>
</gene>
<evidence type="ECO:0000256" key="4">
    <source>
        <dbReference type="SAM" id="Phobius"/>
    </source>
</evidence>
<evidence type="ECO:0000313" key="6">
    <source>
        <dbReference type="Proteomes" id="UP000000759"/>
    </source>
</evidence>
<dbReference type="PaxDb" id="2850-Phatr46798"/>
<dbReference type="PANTHER" id="PTHR11592:SF78">
    <property type="entry name" value="GLUTATHIONE PEROXIDASE"/>
    <property type="match status" value="1"/>
</dbReference>
<dbReference type="Proteomes" id="UP000000759">
    <property type="component" value="Chromosome 11"/>
</dbReference>
<evidence type="ECO:0000256" key="1">
    <source>
        <dbReference type="ARBA" id="ARBA00006926"/>
    </source>
</evidence>
<dbReference type="PANTHER" id="PTHR11592">
    <property type="entry name" value="GLUTATHIONE PEROXIDASE"/>
    <property type="match status" value="1"/>
</dbReference>
<keyword evidence="4" id="KW-0472">Membrane</keyword>